<dbReference type="Pfam" id="PF12836">
    <property type="entry name" value="HHH_3"/>
    <property type="match status" value="1"/>
</dbReference>
<accession>A0ABZ0PZR3</accession>
<feature type="signal peptide" evidence="1">
    <location>
        <begin position="1"/>
        <end position="23"/>
    </location>
</feature>
<dbReference type="EMBL" id="CP137892">
    <property type="protein sequence ID" value="WPC06646.1"/>
    <property type="molecule type" value="Genomic_DNA"/>
</dbReference>
<keyword evidence="3" id="KW-1185">Reference proteome</keyword>
<dbReference type="InterPro" id="IPR010994">
    <property type="entry name" value="RuvA_2-like"/>
</dbReference>
<feature type="chain" id="PRO_5047549928" evidence="1">
    <location>
        <begin position="24"/>
        <end position="107"/>
    </location>
</feature>
<dbReference type="InterPro" id="IPR004509">
    <property type="entry name" value="Competence_ComEA_HhH"/>
</dbReference>
<keyword evidence="2" id="KW-0238">DNA-binding</keyword>
<dbReference type="RefSeq" id="WP_318645823.1">
    <property type="nucleotide sequence ID" value="NZ_CP137892.1"/>
</dbReference>
<sequence>MHKSYIASLLAAVLAFSSAAALAAEPAKSAPVEPVVAQVAEVGRINLNTADAATLKRELNGIGEVKARAIVEYREANGPFAAVEELLEVKGIGEATLAKNRDKLSVD</sequence>
<dbReference type="Proteomes" id="UP001305928">
    <property type="component" value="Chromosome"/>
</dbReference>
<proteinExistence type="predicted"/>
<name>A0ABZ0PZR3_9PSED</name>
<organism evidence="2 3">
    <name type="scientific">Pseudomonas benzenivorans</name>
    <dbReference type="NCBI Taxonomy" id="556533"/>
    <lineage>
        <taxon>Bacteria</taxon>
        <taxon>Pseudomonadati</taxon>
        <taxon>Pseudomonadota</taxon>
        <taxon>Gammaproteobacteria</taxon>
        <taxon>Pseudomonadales</taxon>
        <taxon>Pseudomonadaceae</taxon>
        <taxon>Pseudomonas</taxon>
    </lineage>
</organism>
<evidence type="ECO:0000256" key="1">
    <source>
        <dbReference type="SAM" id="SignalP"/>
    </source>
</evidence>
<dbReference type="PANTHER" id="PTHR21180">
    <property type="entry name" value="ENDONUCLEASE/EXONUCLEASE/PHOSPHATASE FAMILY DOMAIN-CONTAINING PROTEIN 1"/>
    <property type="match status" value="1"/>
</dbReference>
<dbReference type="Gene3D" id="1.10.150.280">
    <property type="entry name" value="AF1531-like domain"/>
    <property type="match status" value="1"/>
</dbReference>
<evidence type="ECO:0000313" key="2">
    <source>
        <dbReference type="EMBL" id="WPC06646.1"/>
    </source>
</evidence>
<keyword evidence="1" id="KW-0732">Signal</keyword>
<dbReference type="PANTHER" id="PTHR21180:SF32">
    <property type="entry name" value="ENDONUCLEASE_EXONUCLEASE_PHOSPHATASE FAMILY DOMAIN-CONTAINING PROTEIN 1"/>
    <property type="match status" value="1"/>
</dbReference>
<reference evidence="2 3" key="1">
    <citation type="submission" date="2023-11" db="EMBL/GenBank/DDBJ databases">
        <title>Complete genome of Pseudomonas benzenivorans BA3361.</title>
        <authorList>
            <person name="Shin S.Y."/>
            <person name="Song J."/>
            <person name="Kang H."/>
        </authorList>
    </citation>
    <scope>NUCLEOTIDE SEQUENCE [LARGE SCALE GENOMIC DNA]</scope>
    <source>
        <strain evidence="2 3">HNIBRBA3361</strain>
    </source>
</reference>
<gene>
    <name evidence="2" type="ORF">SBP02_07795</name>
</gene>
<dbReference type="NCBIfam" id="TIGR00426">
    <property type="entry name" value="competence protein ComEA helix-hairpin-helix repeat region"/>
    <property type="match status" value="1"/>
</dbReference>
<dbReference type="GO" id="GO:0003677">
    <property type="term" value="F:DNA binding"/>
    <property type="evidence" value="ECO:0007669"/>
    <property type="project" value="UniProtKB-KW"/>
</dbReference>
<dbReference type="InterPro" id="IPR051675">
    <property type="entry name" value="Endo/Exo/Phosphatase_dom_1"/>
</dbReference>
<protein>
    <submittedName>
        <fullName evidence="2">ComEA family DNA-binding protein</fullName>
    </submittedName>
</protein>
<dbReference type="SUPFAM" id="SSF47781">
    <property type="entry name" value="RuvA domain 2-like"/>
    <property type="match status" value="1"/>
</dbReference>
<evidence type="ECO:0000313" key="3">
    <source>
        <dbReference type="Proteomes" id="UP001305928"/>
    </source>
</evidence>